<evidence type="ECO:0000259" key="1">
    <source>
        <dbReference type="PROSITE" id="PS50846"/>
    </source>
</evidence>
<dbReference type="PROSITE" id="PS50846">
    <property type="entry name" value="HMA_2"/>
    <property type="match status" value="1"/>
</dbReference>
<dbReference type="AlphaFoldDB" id="A0A1X7MMP0"/>
<proteinExistence type="predicted"/>
<dbReference type="GO" id="GO:0046872">
    <property type="term" value="F:metal ion binding"/>
    <property type="evidence" value="ECO:0007669"/>
    <property type="project" value="InterPro"/>
</dbReference>
<feature type="non-terminal residue" evidence="2">
    <location>
        <position position="48"/>
    </location>
</feature>
<feature type="domain" description="HMA" evidence="1">
    <location>
        <begin position="7"/>
        <end position="48"/>
    </location>
</feature>
<evidence type="ECO:0000313" key="2">
    <source>
        <dbReference type="EMBL" id="SMH26089.1"/>
    </source>
</evidence>
<reference evidence="2 3" key="1">
    <citation type="submission" date="2017-04" db="EMBL/GenBank/DDBJ databases">
        <authorList>
            <person name="Afonso C.L."/>
            <person name="Miller P.J."/>
            <person name="Scott M.A."/>
            <person name="Spackman E."/>
            <person name="Goraichik I."/>
            <person name="Dimitrov K.M."/>
            <person name="Suarez D.L."/>
            <person name="Swayne D.E."/>
        </authorList>
    </citation>
    <scope>NUCLEOTIDE SEQUENCE [LARGE SCALE GENOMIC DNA]</scope>
    <source>
        <strain evidence="2 3">B5P</strain>
    </source>
</reference>
<dbReference type="RefSeq" id="WP_176247372.1">
    <property type="nucleotide sequence ID" value="NZ_FXBL01000001.1"/>
</dbReference>
<gene>
    <name evidence="2" type="ORF">SAMN02982922_0022</name>
</gene>
<dbReference type="EMBL" id="FXBL01000001">
    <property type="protein sequence ID" value="SMH26089.1"/>
    <property type="molecule type" value="Genomic_DNA"/>
</dbReference>
<name>A0A1X7MMP0_9HYPH</name>
<accession>A0A1X7MMP0</accession>
<dbReference type="CDD" id="cd00371">
    <property type="entry name" value="HMA"/>
    <property type="match status" value="1"/>
</dbReference>
<protein>
    <submittedName>
        <fullName evidence="2">Heavy-metal-associated domain-containing protein</fullName>
    </submittedName>
</protein>
<dbReference type="InterPro" id="IPR036163">
    <property type="entry name" value="HMA_dom_sf"/>
</dbReference>
<dbReference type="Pfam" id="PF00403">
    <property type="entry name" value="HMA"/>
    <property type="match status" value="1"/>
</dbReference>
<organism evidence="2 3">
    <name type="scientific">Mesorhizobium australicum</name>
    <dbReference type="NCBI Taxonomy" id="536018"/>
    <lineage>
        <taxon>Bacteria</taxon>
        <taxon>Pseudomonadati</taxon>
        <taxon>Pseudomonadota</taxon>
        <taxon>Alphaproteobacteria</taxon>
        <taxon>Hyphomicrobiales</taxon>
        <taxon>Phyllobacteriaceae</taxon>
        <taxon>Mesorhizobium</taxon>
    </lineage>
</organism>
<evidence type="ECO:0000313" key="3">
    <source>
        <dbReference type="Proteomes" id="UP000193083"/>
    </source>
</evidence>
<sequence>MSAAATDTIRYHVTGMDCSSCAAKIEGAARKVEGVNDVKVSIASQIMT</sequence>
<dbReference type="Proteomes" id="UP000193083">
    <property type="component" value="Unassembled WGS sequence"/>
</dbReference>
<keyword evidence="3" id="KW-1185">Reference proteome</keyword>
<dbReference type="Gene3D" id="3.30.70.100">
    <property type="match status" value="1"/>
</dbReference>
<dbReference type="InterPro" id="IPR006121">
    <property type="entry name" value="HMA_dom"/>
</dbReference>
<dbReference type="SUPFAM" id="SSF55008">
    <property type="entry name" value="HMA, heavy metal-associated domain"/>
    <property type="match status" value="1"/>
</dbReference>